<dbReference type="PROSITE" id="PS50977">
    <property type="entry name" value="HTH_TETR_2"/>
    <property type="match status" value="1"/>
</dbReference>
<dbReference type="SUPFAM" id="SSF48498">
    <property type="entry name" value="Tetracyclin repressor-like, C-terminal domain"/>
    <property type="match status" value="1"/>
</dbReference>
<dbReference type="InterPro" id="IPR001647">
    <property type="entry name" value="HTH_TetR"/>
</dbReference>
<gene>
    <name evidence="4" type="ORF">N4S67_25260</name>
</gene>
<dbReference type="RefSeq" id="WP_260995839.1">
    <property type="nucleotide sequence ID" value="NZ_JAODWD010000006.1"/>
</dbReference>
<dbReference type="InterPro" id="IPR009057">
    <property type="entry name" value="Homeodomain-like_sf"/>
</dbReference>
<dbReference type="InterPro" id="IPR036271">
    <property type="entry name" value="Tet_transcr_reg_TetR-rel_C_sf"/>
</dbReference>
<dbReference type="InterPro" id="IPR050109">
    <property type="entry name" value="HTH-type_TetR-like_transc_reg"/>
</dbReference>
<accession>A0ABT2MHG3</accession>
<name>A0ABT2MHG3_9MYCO</name>
<dbReference type="InterPro" id="IPR039536">
    <property type="entry name" value="TetR_C_Proteobacteria"/>
</dbReference>
<comment type="caution">
    <text evidence="4">The sequence shown here is derived from an EMBL/GenBank/DDBJ whole genome shotgun (WGS) entry which is preliminary data.</text>
</comment>
<dbReference type="PRINTS" id="PR00455">
    <property type="entry name" value="HTHTETR"/>
</dbReference>
<feature type="domain" description="HTH tetR-type" evidence="3">
    <location>
        <begin position="11"/>
        <end position="71"/>
    </location>
</feature>
<sequence>MEQASRPIRSAHKRQTILEAGRQLFLRHGYGGTSMDQVAASAEVSKQTVYKHFGEKRALLFAIVAHEMESVVAVFGRRVGQLAETDDIEAGLTALAMQYLRAVLDDHLVQLRRLVISEAHRLPELAEFYYDNAPARTLATLADAFARLHDRGILHAPEPAAAAEHFAFLVIGRPMDQALFYGAAPVLARLDVGAHARAAVEVFLAAHRPERR</sequence>
<dbReference type="Pfam" id="PF14246">
    <property type="entry name" value="TetR_C_7"/>
    <property type="match status" value="1"/>
</dbReference>
<organism evidence="4 5">
    <name type="scientific">Mycobacterium deserti</name>
    <dbReference type="NCBI Taxonomy" id="2978347"/>
    <lineage>
        <taxon>Bacteria</taxon>
        <taxon>Bacillati</taxon>
        <taxon>Actinomycetota</taxon>
        <taxon>Actinomycetes</taxon>
        <taxon>Mycobacteriales</taxon>
        <taxon>Mycobacteriaceae</taxon>
        <taxon>Mycobacterium</taxon>
    </lineage>
</organism>
<dbReference type="SUPFAM" id="SSF46689">
    <property type="entry name" value="Homeodomain-like"/>
    <property type="match status" value="1"/>
</dbReference>
<protein>
    <submittedName>
        <fullName evidence="4">TetR/AcrR family transcriptional regulator</fullName>
    </submittedName>
</protein>
<proteinExistence type="predicted"/>
<feature type="DNA-binding region" description="H-T-H motif" evidence="2">
    <location>
        <begin position="34"/>
        <end position="53"/>
    </location>
</feature>
<evidence type="ECO:0000313" key="4">
    <source>
        <dbReference type="EMBL" id="MCT7661712.1"/>
    </source>
</evidence>
<reference evidence="5" key="1">
    <citation type="submission" date="2023-07" db="EMBL/GenBank/DDBJ databases">
        <authorList>
            <person name="Deng Y."/>
            <person name="Zhang Y.-Q."/>
        </authorList>
    </citation>
    <scope>NUCLEOTIDE SEQUENCE [LARGE SCALE GENOMIC DNA]</scope>
    <source>
        <strain evidence="5">CPCC 205710</strain>
    </source>
</reference>
<dbReference type="EMBL" id="JAODWD010000006">
    <property type="protein sequence ID" value="MCT7661712.1"/>
    <property type="molecule type" value="Genomic_DNA"/>
</dbReference>
<evidence type="ECO:0000259" key="3">
    <source>
        <dbReference type="PROSITE" id="PS50977"/>
    </source>
</evidence>
<dbReference type="PANTHER" id="PTHR30055:SF146">
    <property type="entry name" value="HTH-TYPE TRANSCRIPTIONAL DUAL REGULATOR CECR"/>
    <property type="match status" value="1"/>
</dbReference>
<evidence type="ECO:0000313" key="5">
    <source>
        <dbReference type="Proteomes" id="UP001206639"/>
    </source>
</evidence>
<evidence type="ECO:0000256" key="1">
    <source>
        <dbReference type="ARBA" id="ARBA00023125"/>
    </source>
</evidence>
<evidence type="ECO:0000256" key="2">
    <source>
        <dbReference type="PROSITE-ProRule" id="PRU00335"/>
    </source>
</evidence>
<dbReference type="Proteomes" id="UP001206639">
    <property type="component" value="Unassembled WGS sequence"/>
</dbReference>
<dbReference type="Gene3D" id="1.10.357.10">
    <property type="entry name" value="Tetracycline Repressor, domain 2"/>
    <property type="match status" value="1"/>
</dbReference>
<keyword evidence="1 2" id="KW-0238">DNA-binding</keyword>
<dbReference type="Pfam" id="PF00440">
    <property type="entry name" value="TetR_N"/>
    <property type="match status" value="1"/>
</dbReference>
<keyword evidence="5" id="KW-1185">Reference proteome</keyword>
<dbReference type="PANTHER" id="PTHR30055">
    <property type="entry name" value="HTH-TYPE TRANSCRIPTIONAL REGULATOR RUTR"/>
    <property type="match status" value="1"/>
</dbReference>